<evidence type="ECO:0000259" key="3">
    <source>
        <dbReference type="PROSITE" id="PS50026"/>
    </source>
</evidence>
<feature type="compositionally biased region" description="Polar residues" evidence="2">
    <location>
        <begin position="163"/>
        <end position="173"/>
    </location>
</feature>
<dbReference type="EMBL" id="JAXCGZ010003940">
    <property type="protein sequence ID" value="KAK7082632.1"/>
    <property type="molecule type" value="Genomic_DNA"/>
</dbReference>
<dbReference type="PROSITE" id="PS50026">
    <property type="entry name" value="EGF_3"/>
    <property type="match status" value="1"/>
</dbReference>
<dbReference type="InterPro" id="IPR011641">
    <property type="entry name" value="Tyr-kin_ephrin_A/B_rcpt-like"/>
</dbReference>
<evidence type="ECO:0000313" key="5">
    <source>
        <dbReference type="Proteomes" id="UP001381693"/>
    </source>
</evidence>
<accession>A0AAN8XE85</accession>
<feature type="region of interest" description="Disordered" evidence="2">
    <location>
        <begin position="154"/>
        <end position="173"/>
    </location>
</feature>
<protein>
    <submittedName>
        <fullName evidence="4">Calcium ion binding</fullName>
    </submittedName>
</protein>
<comment type="caution">
    <text evidence="1">Lacks conserved residue(s) required for the propagation of feature annotation.</text>
</comment>
<keyword evidence="1" id="KW-0245">EGF-like domain</keyword>
<organism evidence="4 5">
    <name type="scientific">Halocaridina rubra</name>
    <name type="common">Hawaiian red shrimp</name>
    <dbReference type="NCBI Taxonomy" id="373956"/>
    <lineage>
        <taxon>Eukaryota</taxon>
        <taxon>Metazoa</taxon>
        <taxon>Ecdysozoa</taxon>
        <taxon>Arthropoda</taxon>
        <taxon>Crustacea</taxon>
        <taxon>Multicrustacea</taxon>
        <taxon>Malacostraca</taxon>
        <taxon>Eumalacostraca</taxon>
        <taxon>Eucarida</taxon>
        <taxon>Decapoda</taxon>
        <taxon>Pleocyemata</taxon>
        <taxon>Caridea</taxon>
        <taxon>Atyoidea</taxon>
        <taxon>Atyidae</taxon>
        <taxon>Halocaridina</taxon>
    </lineage>
</organism>
<reference evidence="4 5" key="1">
    <citation type="submission" date="2023-11" db="EMBL/GenBank/DDBJ databases">
        <title>Halocaridina rubra genome assembly.</title>
        <authorList>
            <person name="Smith C."/>
        </authorList>
    </citation>
    <scope>NUCLEOTIDE SEQUENCE [LARGE SCALE GENOMIC DNA]</scope>
    <source>
        <strain evidence="4">EP-1</strain>
        <tissue evidence="4">Whole</tissue>
    </source>
</reference>
<evidence type="ECO:0000256" key="2">
    <source>
        <dbReference type="SAM" id="MobiDB-lite"/>
    </source>
</evidence>
<feature type="domain" description="EGF-like" evidence="3">
    <location>
        <begin position="76"/>
        <end position="119"/>
    </location>
</feature>
<keyword evidence="5" id="KW-1185">Reference proteome</keyword>
<dbReference type="AlphaFoldDB" id="A0AAN8XE85"/>
<feature type="disulfide bond" evidence="1">
    <location>
        <begin position="88"/>
        <end position="105"/>
    </location>
</feature>
<feature type="compositionally biased region" description="Basic and acidic residues" evidence="2">
    <location>
        <begin position="257"/>
        <end position="272"/>
    </location>
</feature>
<dbReference type="Pfam" id="PF07699">
    <property type="entry name" value="Ephrin_rec_like"/>
    <property type="match status" value="1"/>
</dbReference>
<sequence length="272" mass="30670">MSGRSNDSRNWSIITGGVFSPYLHRWNIPSNLNSVYECLPCPKGTYQPEALQTSCLECPQDTSTRDVGATSIEACSNPCEVHGEQMLCDPNALCLFIADTNDFECQCKPGFNGTGETCTDKCENFCDNNGACKKDEEGDPYCVMFRIFHWQQPRREENPRRASFTQPSTDPNGSQVNFYYGAPAAYAESIAPSHHSTYAHYYDDEEDAWEMPNFYNETYMKTGFQNGAGNSLARSNASIYGNKEDLYDRLRKHAYQGKKDKDETGDSDDQVR</sequence>
<dbReference type="Gene3D" id="2.10.50.10">
    <property type="entry name" value="Tumor Necrosis Factor Receptor, subunit A, domain 2"/>
    <property type="match status" value="1"/>
</dbReference>
<dbReference type="SMART" id="SM00181">
    <property type="entry name" value="EGF"/>
    <property type="match status" value="1"/>
</dbReference>
<dbReference type="Gene3D" id="2.10.25.10">
    <property type="entry name" value="Laminin"/>
    <property type="match status" value="1"/>
</dbReference>
<feature type="region of interest" description="Disordered" evidence="2">
    <location>
        <begin position="252"/>
        <end position="272"/>
    </location>
</feature>
<comment type="caution">
    <text evidence="4">The sequence shown here is derived from an EMBL/GenBank/DDBJ whole genome shotgun (WGS) entry which is preliminary data.</text>
</comment>
<dbReference type="InterPro" id="IPR000742">
    <property type="entry name" value="EGF"/>
</dbReference>
<dbReference type="SMART" id="SM01411">
    <property type="entry name" value="Ephrin_rec_like"/>
    <property type="match status" value="1"/>
</dbReference>
<gene>
    <name evidence="4" type="primary">clec-78_1</name>
    <name evidence="4" type="ORF">SK128_006753</name>
</gene>
<name>A0AAN8XE85_HALRR</name>
<evidence type="ECO:0000313" key="4">
    <source>
        <dbReference type="EMBL" id="KAK7082632.1"/>
    </source>
</evidence>
<dbReference type="Proteomes" id="UP001381693">
    <property type="component" value="Unassembled WGS sequence"/>
</dbReference>
<dbReference type="PROSITE" id="PS01186">
    <property type="entry name" value="EGF_2"/>
    <property type="match status" value="1"/>
</dbReference>
<keyword evidence="1" id="KW-1015">Disulfide bond</keyword>
<proteinExistence type="predicted"/>
<evidence type="ECO:0000256" key="1">
    <source>
        <dbReference type="PROSITE-ProRule" id="PRU00076"/>
    </source>
</evidence>